<dbReference type="PANTHER" id="PTHR46148">
    <property type="entry name" value="CHROMO DOMAIN-CONTAINING PROTEIN"/>
    <property type="match status" value="1"/>
</dbReference>
<gene>
    <name evidence="2" type="ORF">KP509_30G002300</name>
</gene>
<dbReference type="Proteomes" id="UP000825935">
    <property type="component" value="Chromosome 30"/>
</dbReference>
<dbReference type="EMBL" id="CM035435">
    <property type="protein sequence ID" value="KAH7289449.1"/>
    <property type="molecule type" value="Genomic_DNA"/>
</dbReference>
<name>A0A8T2QZC3_CERRI</name>
<feature type="domain" description="Tf2-1-like SH3-like" evidence="1">
    <location>
        <begin position="76"/>
        <end position="134"/>
    </location>
</feature>
<evidence type="ECO:0000313" key="3">
    <source>
        <dbReference type="Proteomes" id="UP000825935"/>
    </source>
</evidence>
<accession>A0A8T2QZC3</accession>
<dbReference type="PANTHER" id="PTHR46148:SF44">
    <property type="entry name" value="GAG-POL POLYPROTEIN"/>
    <property type="match status" value="1"/>
</dbReference>
<dbReference type="AlphaFoldDB" id="A0A8T2QZC3"/>
<dbReference type="InterPro" id="IPR056924">
    <property type="entry name" value="SH3_Tf2-1"/>
</dbReference>
<proteinExistence type="predicted"/>
<organism evidence="2 3">
    <name type="scientific">Ceratopteris richardii</name>
    <name type="common">Triangle waterfern</name>
    <dbReference type="NCBI Taxonomy" id="49495"/>
    <lineage>
        <taxon>Eukaryota</taxon>
        <taxon>Viridiplantae</taxon>
        <taxon>Streptophyta</taxon>
        <taxon>Embryophyta</taxon>
        <taxon>Tracheophyta</taxon>
        <taxon>Polypodiopsida</taxon>
        <taxon>Polypodiidae</taxon>
        <taxon>Polypodiales</taxon>
        <taxon>Pteridineae</taxon>
        <taxon>Pteridaceae</taxon>
        <taxon>Parkerioideae</taxon>
        <taxon>Ceratopteris</taxon>
    </lineage>
</organism>
<protein>
    <recommendedName>
        <fullName evidence="1">Tf2-1-like SH3-like domain-containing protein</fullName>
    </recommendedName>
</protein>
<sequence>MDFIIELSSSQGYSIIFMVDYFTEHTHFIVAKSPFNVKITKHEETKSSLQRSKERMSKYANQKRSPREVFKAEILVLVSSCNIKIPLNFTCKFNHRYYGQYKVAKQINPITYQLELPNNIQFHNTFHVSLLKRFKARYQVWIQSSSAARCCEHLFYVGYKFQIM</sequence>
<keyword evidence="3" id="KW-1185">Reference proteome</keyword>
<reference evidence="2" key="1">
    <citation type="submission" date="2021-08" db="EMBL/GenBank/DDBJ databases">
        <title>WGS assembly of Ceratopteris richardii.</title>
        <authorList>
            <person name="Marchant D.B."/>
            <person name="Chen G."/>
            <person name="Jenkins J."/>
            <person name="Shu S."/>
            <person name="Leebens-Mack J."/>
            <person name="Grimwood J."/>
            <person name="Schmutz J."/>
            <person name="Soltis P."/>
            <person name="Soltis D."/>
            <person name="Chen Z.-H."/>
        </authorList>
    </citation>
    <scope>NUCLEOTIDE SEQUENCE</scope>
    <source>
        <strain evidence="2">Whitten #5841</strain>
        <tissue evidence="2">Leaf</tissue>
    </source>
</reference>
<evidence type="ECO:0000259" key="1">
    <source>
        <dbReference type="Pfam" id="PF24626"/>
    </source>
</evidence>
<evidence type="ECO:0000313" key="2">
    <source>
        <dbReference type="EMBL" id="KAH7289449.1"/>
    </source>
</evidence>
<dbReference type="Pfam" id="PF24626">
    <property type="entry name" value="SH3_Tf2-1"/>
    <property type="match status" value="1"/>
</dbReference>
<comment type="caution">
    <text evidence="2">The sequence shown here is derived from an EMBL/GenBank/DDBJ whole genome shotgun (WGS) entry which is preliminary data.</text>
</comment>